<dbReference type="FunFam" id="1.20.1070.10:FF:000055">
    <property type="entry name" value="Taste receptor type 2"/>
    <property type="match status" value="1"/>
</dbReference>
<feature type="transmembrane region" description="Helical" evidence="13">
    <location>
        <begin position="29"/>
        <end position="54"/>
    </location>
</feature>
<dbReference type="Proteomes" id="UP000515156">
    <property type="component" value="Chromosome 14"/>
</dbReference>
<dbReference type="InParanoid" id="A0A6P7WWU0"/>
<evidence type="ECO:0000256" key="13">
    <source>
        <dbReference type="SAM" id="Phobius"/>
    </source>
</evidence>
<accession>A0A6P7WWU0</accession>
<feature type="signal peptide" evidence="14">
    <location>
        <begin position="1"/>
        <end position="18"/>
    </location>
</feature>
<dbReference type="GO" id="GO:0033038">
    <property type="term" value="F:bitter taste receptor activity"/>
    <property type="evidence" value="ECO:0007669"/>
    <property type="project" value="InterPro"/>
</dbReference>
<evidence type="ECO:0000256" key="4">
    <source>
        <dbReference type="ARBA" id="ARBA00022606"/>
    </source>
</evidence>
<name>A0A6P7WWU0_9AMPH</name>
<keyword evidence="3 12" id="KW-0919">Taste</keyword>
<dbReference type="PANTHER" id="PTHR11394">
    <property type="entry name" value="TASTE RECEPTOR TYPE 2"/>
    <property type="match status" value="1"/>
</dbReference>
<keyword evidence="15" id="KW-1185">Reference proteome</keyword>
<dbReference type="GO" id="GO:0004930">
    <property type="term" value="F:G protein-coupled receptor activity"/>
    <property type="evidence" value="ECO:0007669"/>
    <property type="project" value="UniProtKB-KW"/>
</dbReference>
<reference evidence="16" key="1">
    <citation type="submission" date="2025-08" db="UniProtKB">
        <authorList>
            <consortium name="RefSeq"/>
        </authorList>
    </citation>
    <scope>IDENTIFICATION</scope>
</reference>
<dbReference type="Pfam" id="PF05296">
    <property type="entry name" value="TAS2R"/>
    <property type="match status" value="1"/>
</dbReference>
<keyword evidence="4 12" id="KW-0716">Sensory transduction</keyword>
<keyword evidence="10 12" id="KW-0807">Transducer</keyword>
<comment type="similarity">
    <text evidence="2 11">Belongs to the G-protein coupled receptor T2R family.</text>
</comment>
<feature type="transmembrane region" description="Helical" evidence="13">
    <location>
        <begin position="196"/>
        <end position="222"/>
    </location>
</feature>
<dbReference type="OrthoDB" id="8876749at2759"/>
<evidence type="ECO:0000256" key="3">
    <source>
        <dbReference type="ARBA" id="ARBA00022480"/>
    </source>
</evidence>
<evidence type="ECO:0000256" key="9">
    <source>
        <dbReference type="ARBA" id="ARBA00023170"/>
    </source>
</evidence>
<gene>
    <name evidence="16" type="primary">LOC115457445</name>
</gene>
<protein>
    <recommendedName>
        <fullName evidence="12">Taste receptor type 2</fullName>
    </recommendedName>
</protein>
<evidence type="ECO:0000313" key="15">
    <source>
        <dbReference type="Proteomes" id="UP000515156"/>
    </source>
</evidence>
<evidence type="ECO:0000256" key="8">
    <source>
        <dbReference type="ARBA" id="ARBA00023136"/>
    </source>
</evidence>
<evidence type="ECO:0000256" key="10">
    <source>
        <dbReference type="ARBA" id="ARBA00023224"/>
    </source>
</evidence>
<sequence>MSSTLALDLLKLVLVTSAAKSMISKPIVLCLVIFVVESLIGFLANMFIMVVNGLDVANGQLLSPTDLLLTSLALSRFCFQGILMVTHVMYFFPNVTIRIGTFRSFQVLWMFFNISSLWLATWLCVFYCARIANFSHPLFVYVKVHISQWVPRLLLVSVLLSLACSLSLTTNLDNLTKNNEIFANNTPPLFIGQTFYYPWLIIYISSSAVPFALFWLAATLLLKSLRRHAWQMQRSNAPALQGPMLTAHHSAIKFIRNFFFFYSSYFVALILQVYTTENGASLTCLYNNVVAAYPSLHSVILIISNAKLKQAGARLLHQARGSLKTPTLTLETVSV</sequence>
<keyword evidence="7 12" id="KW-0297">G-protein coupled receptor</keyword>
<keyword evidence="9 12" id="KW-0675">Receptor</keyword>
<comment type="subcellular location">
    <subcellularLocation>
        <location evidence="1 12">Membrane</location>
        <topology evidence="1 12">Multi-pass membrane protein</topology>
    </subcellularLocation>
</comment>
<evidence type="ECO:0000256" key="14">
    <source>
        <dbReference type="SAM" id="SignalP"/>
    </source>
</evidence>
<feature type="chain" id="PRO_5027665470" description="Taste receptor type 2" evidence="14">
    <location>
        <begin position="19"/>
        <end position="335"/>
    </location>
</feature>
<feature type="transmembrane region" description="Helical" evidence="13">
    <location>
        <begin position="107"/>
        <end position="129"/>
    </location>
</feature>
<evidence type="ECO:0000256" key="7">
    <source>
        <dbReference type="ARBA" id="ARBA00023040"/>
    </source>
</evidence>
<feature type="transmembrane region" description="Helical" evidence="13">
    <location>
        <begin position="66"/>
        <end position="92"/>
    </location>
</feature>
<proteinExistence type="inferred from homology"/>
<evidence type="ECO:0000313" key="16">
    <source>
        <dbReference type="RefSeq" id="XP_030042720.1"/>
    </source>
</evidence>
<dbReference type="GeneID" id="115457445"/>
<dbReference type="GO" id="GO:0016020">
    <property type="term" value="C:membrane"/>
    <property type="evidence" value="ECO:0007669"/>
    <property type="project" value="UniProtKB-SubCell"/>
</dbReference>
<dbReference type="KEGG" id="muo:115457445"/>
<dbReference type="RefSeq" id="XP_030042720.1">
    <property type="nucleotide sequence ID" value="XM_030186860.1"/>
</dbReference>
<evidence type="ECO:0000256" key="1">
    <source>
        <dbReference type="ARBA" id="ARBA00004141"/>
    </source>
</evidence>
<evidence type="ECO:0000256" key="2">
    <source>
        <dbReference type="ARBA" id="ARBA00007376"/>
    </source>
</evidence>
<keyword evidence="5 12" id="KW-0812">Transmembrane</keyword>
<organism evidence="15 16">
    <name type="scientific">Microcaecilia unicolor</name>
    <dbReference type="NCBI Taxonomy" id="1415580"/>
    <lineage>
        <taxon>Eukaryota</taxon>
        <taxon>Metazoa</taxon>
        <taxon>Chordata</taxon>
        <taxon>Craniata</taxon>
        <taxon>Vertebrata</taxon>
        <taxon>Euteleostomi</taxon>
        <taxon>Amphibia</taxon>
        <taxon>Gymnophiona</taxon>
        <taxon>Siphonopidae</taxon>
        <taxon>Microcaecilia</taxon>
    </lineage>
</organism>
<dbReference type="SUPFAM" id="SSF81321">
    <property type="entry name" value="Family A G protein-coupled receptor-like"/>
    <property type="match status" value="1"/>
</dbReference>
<evidence type="ECO:0000256" key="6">
    <source>
        <dbReference type="ARBA" id="ARBA00022989"/>
    </source>
</evidence>
<dbReference type="AlphaFoldDB" id="A0A6P7WWU0"/>
<dbReference type="PANTHER" id="PTHR11394:SF47">
    <property type="entry name" value="TASTE RECEPTOR TYPE 2 MEMBER 40"/>
    <property type="match status" value="1"/>
</dbReference>
<dbReference type="InterPro" id="IPR007960">
    <property type="entry name" value="TAS2R"/>
</dbReference>
<evidence type="ECO:0000256" key="12">
    <source>
        <dbReference type="RuleBase" id="RU004424"/>
    </source>
</evidence>
<evidence type="ECO:0000256" key="5">
    <source>
        <dbReference type="ARBA" id="ARBA00022692"/>
    </source>
</evidence>
<feature type="transmembrane region" description="Helical" evidence="13">
    <location>
        <begin position="254"/>
        <end position="274"/>
    </location>
</feature>
<dbReference type="Gene3D" id="1.20.1070.10">
    <property type="entry name" value="Rhodopsin 7-helix transmembrane proteins"/>
    <property type="match status" value="1"/>
</dbReference>
<keyword evidence="6 13" id="KW-1133">Transmembrane helix</keyword>
<keyword evidence="8 12" id="KW-0472">Membrane</keyword>
<evidence type="ECO:0000256" key="11">
    <source>
        <dbReference type="RuleBase" id="RU004423"/>
    </source>
</evidence>
<keyword evidence="14" id="KW-0732">Signal</keyword>